<accession>A0ABN9QAD0</accession>
<sequence length="86" mass="9031">MSGAGGFGRHAVGEADIRQVDGGQLVGKTFGESSYTIYEACGPGQVEEPPYLVVWLHGADMGDMPKESASSPCRRACGTGCFSWCL</sequence>
<dbReference type="EMBL" id="CAUYUJ010002580">
    <property type="protein sequence ID" value="CAK0801432.1"/>
    <property type="molecule type" value="Genomic_DNA"/>
</dbReference>
<name>A0ABN9QAD0_9DINO</name>
<gene>
    <name evidence="1" type="ORF">PCOR1329_LOCUS9302</name>
</gene>
<organism evidence="1 2">
    <name type="scientific">Prorocentrum cordatum</name>
    <dbReference type="NCBI Taxonomy" id="2364126"/>
    <lineage>
        <taxon>Eukaryota</taxon>
        <taxon>Sar</taxon>
        <taxon>Alveolata</taxon>
        <taxon>Dinophyceae</taxon>
        <taxon>Prorocentrales</taxon>
        <taxon>Prorocentraceae</taxon>
        <taxon>Prorocentrum</taxon>
    </lineage>
</organism>
<proteinExistence type="predicted"/>
<evidence type="ECO:0000313" key="1">
    <source>
        <dbReference type="EMBL" id="CAK0801432.1"/>
    </source>
</evidence>
<protein>
    <submittedName>
        <fullName evidence="1">Uncharacterized protein</fullName>
    </submittedName>
</protein>
<dbReference type="Proteomes" id="UP001189429">
    <property type="component" value="Unassembled WGS sequence"/>
</dbReference>
<comment type="caution">
    <text evidence="1">The sequence shown here is derived from an EMBL/GenBank/DDBJ whole genome shotgun (WGS) entry which is preliminary data.</text>
</comment>
<keyword evidence="2" id="KW-1185">Reference proteome</keyword>
<evidence type="ECO:0000313" key="2">
    <source>
        <dbReference type="Proteomes" id="UP001189429"/>
    </source>
</evidence>
<reference evidence="1" key="1">
    <citation type="submission" date="2023-10" db="EMBL/GenBank/DDBJ databases">
        <authorList>
            <person name="Chen Y."/>
            <person name="Shah S."/>
            <person name="Dougan E. K."/>
            <person name="Thang M."/>
            <person name="Chan C."/>
        </authorList>
    </citation>
    <scope>NUCLEOTIDE SEQUENCE [LARGE SCALE GENOMIC DNA]</scope>
</reference>